<sequence>MENSGAQVLAGQKALPSFSHLLSRFHRWRSLLRIYTSLMLGLGVVLVLMLLFYYRRPSCLTLHCSSVLGFKLSSVLGIHLKLPDSLNPSLFCRYPLIIDRAVHQFNPVSHQDFGHLARWGEWPVGASGPHGHLVHKDIWPVGASDLQGHLVRKDIWYVRPVGTSGPLGCLVRWDIWSVGTSGPLGRLVHWDIWSIGTSSPLGYPADDERLALVEHLAVKGRLVRHSNTSDPKGHLRQRERWYIWR</sequence>
<dbReference type="EMBL" id="QGKX02001521">
    <property type="protein sequence ID" value="KAF3512079.1"/>
    <property type="molecule type" value="Genomic_DNA"/>
</dbReference>
<evidence type="ECO:0000313" key="2">
    <source>
        <dbReference type="EMBL" id="KAF3512079.1"/>
    </source>
</evidence>
<evidence type="ECO:0000313" key="3">
    <source>
        <dbReference type="Proteomes" id="UP000712600"/>
    </source>
</evidence>
<dbReference type="AlphaFoldDB" id="A0A8S9P9B3"/>
<keyword evidence="1" id="KW-1133">Transmembrane helix</keyword>
<comment type="caution">
    <text evidence="2">The sequence shown here is derived from an EMBL/GenBank/DDBJ whole genome shotgun (WGS) entry which is preliminary data.</text>
</comment>
<keyword evidence="1" id="KW-0472">Membrane</keyword>
<feature type="transmembrane region" description="Helical" evidence="1">
    <location>
        <begin position="34"/>
        <end position="54"/>
    </location>
</feature>
<proteinExistence type="predicted"/>
<protein>
    <submittedName>
        <fullName evidence="2">Uncharacterized protein</fullName>
    </submittedName>
</protein>
<keyword evidence="1" id="KW-0812">Transmembrane</keyword>
<name>A0A8S9P9B3_BRACR</name>
<reference evidence="2" key="1">
    <citation type="submission" date="2019-12" db="EMBL/GenBank/DDBJ databases">
        <title>Genome sequencing and annotation of Brassica cretica.</title>
        <authorList>
            <person name="Studholme D.J."/>
            <person name="Sarris P."/>
        </authorList>
    </citation>
    <scope>NUCLEOTIDE SEQUENCE</scope>
    <source>
        <strain evidence="2">PFS-109/04</strain>
        <tissue evidence="2">Leaf</tissue>
    </source>
</reference>
<gene>
    <name evidence="2" type="ORF">F2Q69_00001609</name>
</gene>
<evidence type="ECO:0000256" key="1">
    <source>
        <dbReference type="SAM" id="Phobius"/>
    </source>
</evidence>
<organism evidence="2 3">
    <name type="scientific">Brassica cretica</name>
    <name type="common">Mustard</name>
    <dbReference type="NCBI Taxonomy" id="69181"/>
    <lineage>
        <taxon>Eukaryota</taxon>
        <taxon>Viridiplantae</taxon>
        <taxon>Streptophyta</taxon>
        <taxon>Embryophyta</taxon>
        <taxon>Tracheophyta</taxon>
        <taxon>Spermatophyta</taxon>
        <taxon>Magnoliopsida</taxon>
        <taxon>eudicotyledons</taxon>
        <taxon>Gunneridae</taxon>
        <taxon>Pentapetalae</taxon>
        <taxon>rosids</taxon>
        <taxon>malvids</taxon>
        <taxon>Brassicales</taxon>
        <taxon>Brassicaceae</taxon>
        <taxon>Brassiceae</taxon>
        <taxon>Brassica</taxon>
    </lineage>
</organism>
<dbReference type="Proteomes" id="UP000712600">
    <property type="component" value="Unassembled WGS sequence"/>
</dbReference>
<accession>A0A8S9P9B3</accession>